<organism evidence="2">
    <name type="scientific">freshwater metagenome</name>
    <dbReference type="NCBI Taxonomy" id="449393"/>
    <lineage>
        <taxon>unclassified sequences</taxon>
        <taxon>metagenomes</taxon>
        <taxon>ecological metagenomes</taxon>
    </lineage>
</organism>
<feature type="domain" description="MOSC" evidence="1">
    <location>
        <begin position="127"/>
        <end position="261"/>
    </location>
</feature>
<name>A0A6J6LEC1_9ZZZZ</name>
<dbReference type="GO" id="GO:0030151">
    <property type="term" value="F:molybdenum ion binding"/>
    <property type="evidence" value="ECO:0007669"/>
    <property type="project" value="InterPro"/>
</dbReference>
<dbReference type="InterPro" id="IPR011037">
    <property type="entry name" value="Pyrv_Knase-like_insert_dom_sf"/>
</dbReference>
<accession>A0A6J6LEC1</accession>
<dbReference type="PROSITE" id="PS51340">
    <property type="entry name" value="MOSC"/>
    <property type="match status" value="1"/>
</dbReference>
<dbReference type="PANTHER" id="PTHR30212">
    <property type="entry name" value="PROTEIN YIIM"/>
    <property type="match status" value="1"/>
</dbReference>
<dbReference type="SUPFAM" id="SSF50800">
    <property type="entry name" value="PK beta-barrel domain-like"/>
    <property type="match status" value="1"/>
</dbReference>
<sequence>MAARASISVGHYVYSAQDAQKTISMLDEIWSYYTQDSRIPDGWLAGARGFLAEMSSLGGIKLPSLENVDAAFIALTQALVAKYKDLTDPQIESLLAASWRFFPTMRLLNEEHTGTIAHLHASKGLPKKAIDHAVISWKGVEGDVQESRVHHGRPWQALCIWSTDAIDTLRAQGHPIGPGFAGENITVAGIPAGAFRPGAHFRIGAVRGFISAYTIPCSQNNDWFLDKNIMAMSHERGDLSRVYAMVTTCGKISVGDTFELFTDR</sequence>
<dbReference type="Pfam" id="PF03473">
    <property type="entry name" value="MOSC"/>
    <property type="match status" value="1"/>
</dbReference>
<dbReference type="PANTHER" id="PTHR30212:SF2">
    <property type="entry name" value="PROTEIN YIIM"/>
    <property type="match status" value="1"/>
</dbReference>
<evidence type="ECO:0000259" key="1">
    <source>
        <dbReference type="PROSITE" id="PS51340"/>
    </source>
</evidence>
<dbReference type="GO" id="GO:0030170">
    <property type="term" value="F:pyridoxal phosphate binding"/>
    <property type="evidence" value="ECO:0007669"/>
    <property type="project" value="InterPro"/>
</dbReference>
<dbReference type="EMBL" id="CAEZWJ010000038">
    <property type="protein sequence ID" value="CAB4659093.1"/>
    <property type="molecule type" value="Genomic_DNA"/>
</dbReference>
<evidence type="ECO:0000313" key="2">
    <source>
        <dbReference type="EMBL" id="CAB4659093.1"/>
    </source>
</evidence>
<dbReference type="InterPro" id="IPR005302">
    <property type="entry name" value="MoCF_Sase_C"/>
</dbReference>
<dbReference type="Gene3D" id="2.40.33.20">
    <property type="entry name" value="PK beta-barrel domain-like"/>
    <property type="match status" value="1"/>
</dbReference>
<reference evidence="2" key="1">
    <citation type="submission" date="2020-05" db="EMBL/GenBank/DDBJ databases">
        <authorList>
            <person name="Chiriac C."/>
            <person name="Salcher M."/>
            <person name="Ghai R."/>
            <person name="Kavagutti S V."/>
        </authorList>
    </citation>
    <scope>NUCLEOTIDE SEQUENCE</scope>
</reference>
<gene>
    <name evidence="2" type="ORF">UFOPK2214_01111</name>
</gene>
<protein>
    <submittedName>
        <fullName evidence="2">Unannotated protein</fullName>
    </submittedName>
</protein>
<dbReference type="GO" id="GO:0003824">
    <property type="term" value="F:catalytic activity"/>
    <property type="evidence" value="ECO:0007669"/>
    <property type="project" value="InterPro"/>
</dbReference>
<dbReference type="InterPro" id="IPR052353">
    <property type="entry name" value="Benzoxazolinone_Detox_Enz"/>
</dbReference>
<proteinExistence type="predicted"/>
<dbReference type="AlphaFoldDB" id="A0A6J6LEC1"/>